<dbReference type="Gene3D" id="3.40.50.2300">
    <property type="match status" value="2"/>
</dbReference>
<evidence type="ECO:0000256" key="1">
    <source>
        <dbReference type="ARBA" id="ARBA00022491"/>
    </source>
</evidence>
<dbReference type="SUPFAM" id="SSF47413">
    <property type="entry name" value="lambda repressor-like DNA-binding domains"/>
    <property type="match status" value="1"/>
</dbReference>
<accession>A0ABX2GKR1</accession>
<evidence type="ECO:0000256" key="3">
    <source>
        <dbReference type="ARBA" id="ARBA00023125"/>
    </source>
</evidence>
<dbReference type="InterPro" id="IPR000843">
    <property type="entry name" value="HTH_LacI"/>
</dbReference>
<sequence length="337" mass="38157">MGKVRMADIAAKVGVSTVTVHNALSGNKGVSDEMREKIQKMADELGYHQMTAAAKRERNKGGLRNIGVIISEKYLAAYTTFYWKMYQELALVATDKNCMAAVEILKQDMEENFILPRIQEEHTVDALIVMGEISREYIHFMKKHTDVPVIFLDFYDKELAKDAVIADNFYGMYLMTGYLFEQGFTKMAYVGSIHVTSSIMDRYCGFYKAQLEHGQVLPEEWLIEDRDEKGVSINIKLPEHMPEAFVCNCDLTAGNLIVELEKQGYRVPEDISVVGFDNYLYPGFPDKKITSYEVNTQVMVKVALEKALKQIKNPASGRGLSVVSGKIVEKESVRKKI</sequence>
<keyword evidence="7" id="KW-1185">Reference proteome</keyword>
<dbReference type="PANTHER" id="PTHR30146:SF148">
    <property type="entry name" value="HTH-TYPE TRANSCRIPTIONAL REPRESSOR PURR-RELATED"/>
    <property type="match status" value="1"/>
</dbReference>
<feature type="domain" description="HTH lacI-type" evidence="5">
    <location>
        <begin position="4"/>
        <end position="56"/>
    </location>
</feature>
<keyword evidence="1" id="KW-0678">Repressor</keyword>
<dbReference type="InterPro" id="IPR028082">
    <property type="entry name" value="Peripla_BP_I"/>
</dbReference>
<evidence type="ECO:0000313" key="6">
    <source>
        <dbReference type="EMBL" id="NSF72948.1"/>
    </source>
</evidence>
<dbReference type="InterPro" id="IPR010982">
    <property type="entry name" value="Lambda_DNA-bd_dom_sf"/>
</dbReference>
<comment type="caution">
    <text evidence="6">The sequence shown here is derived from an EMBL/GenBank/DDBJ whole genome shotgun (WGS) entry which is preliminary data.</text>
</comment>
<organism evidence="6 7">
    <name type="scientific">Blautia wexlerae</name>
    <dbReference type="NCBI Taxonomy" id="418240"/>
    <lineage>
        <taxon>Bacteria</taxon>
        <taxon>Bacillati</taxon>
        <taxon>Bacillota</taxon>
        <taxon>Clostridia</taxon>
        <taxon>Lachnospirales</taxon>
        <taxon>Lachnospiraceae</taxon>
        <taxon>Blautia</taxon>
    </lineage>
</organism>
<dbReference type="SUPFAM" id="SSF53822">
    <property type="entry name" value="Periplasmic binding protein-like I"/>
    <property type="match status" value="1"/>
</dbReference>
<dbReference type="PANTHER" id="PTHR30146">
    <property type="entry name" value="LACI-RELATED TRANSCRIPTIONAL REPRESSOR"/>
    <property type="match status" value="1"/>
</dbReference>
<dbReference type="InterPro" id="IPR046335">
    <property type="entry name" value="LacI/GalR-like_sensor"/>
</dbReference>
<evidence type="ECO:0000256" key="2">
    <source>
        <dbReference type="ARBA" id="ARBA00023015"/>
    </source>
</evidence>
<dbReference type="PROSITE" id="PS50932">
    <property type="entry name" value="HTH_LACI_2"/>
    <property type="match status" value="1"/>
</dbReference>
<dbReference type="SMART" id="SM00354">
    <property type="entry name" value="HTH_LACI"/>
    <property type="match status" value="1"/>
</dbReference>
<keyword evidence="2" id="KW-0805">Transcription regulation</keyword>
<proteinExistence type="predicted"/>
<dbReference type="Pfam" id="PF13377">
    <property type="entry name" value="Peripla_BP_3"/>
    <property type="match status" value="1"/>
</dbReference>
<protein>
    <submittedName>
        <fullName evidence="6">LacI family transcriptional regulator</fullName>
    </submittedName>
</protein>
<dbReference type="EMBL" id="JAAIPF010000005">
    <property type="protein sequence ID" value="NSF72948.1"/>
    <property type="molecule type" value="Genomic_DNA"/>
</dbReference>
<dbReference type="Gene3D" id="1.10.260.40">
    <property type="entry name" value="lambda repressor-like DNA-binding domains"/>
    <property type="match status" value="1"/>
</dbReference>
<gene>
    <name evidence="6" type="ORF">G4952_03740</name>
</gene>
<evidence type="ECO:0000259" key="5">
    <source>
        <dbReference type="PROSITE" id="PS50932"/>
    </source>
</evidence>
<evidence type="ECO:0000313" key="7">
    <source>
        <dbReference type="Proteomes" id="UP000822152"/>
    </source>
</evidence>
<reference evidence="6 7" key="1">
    <citation type="journal article" date="2020" name="Cell Host Microbe">
        <title>Functional and Genomic Variation between Human-Derived Isolates of Lachnospiraceae Reveals Inter- and Intra-Species Diversity.</title>
        <authorList>
            <person name="Sorbara M.T."/>
            <person name="Littmann E.R."/>
            <person name="Fontana E."/>
            <person name="Moody T.U."/>
            <person name="Kohout C.E."/>
            <person name="Gjonbalaj M."/>
            <person name="Eaton V."/>
            <person name="Seok R."/>
            <person name="Leiner I.M."/>
            <person name="Pamer E.G."/>
        </authorList>
    </citation>
    <scope>NUCLEOTIDE SEQUENCE [LARGE SCALE GENOMIC DNA]</scope>
    <source>
        <strain evidence="6 7">MSK.20.11</strain>
    </source>
</reference>
<dbReference type="Pfam" id="PF00356">
    <property type="entry name" value="LacI"/>
    <property type="match status" value="1"/>
</dbReference>
<dbReference type="RefSeq" id="WP_173742679.1">
    <property type="nucleotide sequence ID" value="NZ_JAAIPF010000005.1"/>
</dbReference>
<keyword evidence="3" id="KW-0238">DNA-binding</keyword>
<dbReference type="Proteomes" id="UP000822152">
    <property type="component" value="Unassembled WGS sequence"/>
</dbReference>
<dbReference type="CDD" id="cd19974">
    <property type="entry name" value="PBP1_LacI-like"/>
    <property type="match status" value="1"/>
</dbReference>
<keyword evidence="4" id="KW-0804">Transcription</keyword>
<name>A0ABX2GKR1_9FIRM</name>
<dbReference type="CDD" id="cd01392">
    <property type="entry name" value="HTH_LacI"/>
    <property type="match status" value="1"/>
</dbReference>
<evidence type="ECO:0000256" key="4">
    <source>
        <dbReference type="ARBA" id="ARBA00023163"/>
    </source>
</evidence>